<protein>
    <submittedName>
        <fullName evidence="2">Uncharacterized protein</fullName>
    </submittedName>
</protein>
<dbReference type="EMBL" id="BPLR01012459">
    <property type="protein sequence ID" value="GIY54021.1"/>
    <property type="molecule type" value="Genomic_DNA"/>
</dbReference>
<evidence type="ECO:0000313" key="2">
    <source>
        <dbReference type="EMBL" id="GIY54021.1"/>
    </source>
</evidence>
<evidence type="ECO:0000256" key="1">
    <source>
        <dbReference type="SAM" id="MobiDB-lite"/>
    </source>
</evidence>
<evidence type="ECO:0000313" key="3">
    <source>
        <dbReference type="Proteomes" id="UP001054945"/>
    </source>
</evidence>
<gene>
    <name evidence="2" type="ORF">CEXT_815261</name>
</gene>
<feature type="region of interest" description="Disordered" evidence="1">
    <location>
        <begin position="76"/>
        <end position="109"/>
    </location>
</feature>
<sequence length="119" mass="12894">MDPSGVRSTNKCESRLMLKGCWSHCPSRFQAPFNSRPRDEIKGAGDYSQAPSSNGCAPDGKLSAEMVSLLRRSLSNAPTNIPAGNRSLNPAPFQPAEDCRAPNDDIERGPRNACNFCLI</sequence>
<dbReference type="Proteomes" id="UP001054945">
    <property type="component" value="Unassembled WGS sequence"/>
</dbReference>
<name>A0AAV4U8C8_CAEEX</name>
<feature type="compositionally biased region" description="Basic and acidic residues" evidence="1">
    <location>
        <begin position="97"/>
        <end position="109"/>
    </location>
</feature>
<dbReference type="AlphaFoldDB" id="A0AAV4U8C8"/>
<organism evidence="2 3">
    <name type="scientific">Caerostris extrusa</name>
    <name type="common">Bark spider</name>
    <name type="synonym">Caerostris bankana</name>
    <dbReference type="NCBI Taxonomy" id="172846"/>
    <lineage>
        <taxon>Eukaryota</taxon>
        <taxon>Metazoa</taxon>
        <taxon>Ecdysozoa</taxon>
        <taxon>Arthropoda</taxon>
        <taxon>Chelicerata</taxon>
        <taxon>Arachnida</taxon>
        <taxon>Araneae</taxon>
        <taxon>Araneomorphae</taxon>
        <taxon>Entelegynae</taxon>
        <taxon>Araneoidea</taxon>
        <taxon>Araneidae</taxon>
        <taxon>Caerostris</taxon>
    </lineage>
</organism>
<keyword evidence="3" id="KW-1185">Reference proteome</keyword>
<comment type="caution">
    <text evidence="2">The sequence shown here is derived from an EMBL/GenBank/DDBJ whole genome shotgun (WGS) entry which is preliminary data.</text>
</comment>
<proteinExistence type="predicted"/>
<feature type="region of interest" description="Disordered" evidence="1">
    <location>
        <begin position="33"/>
        <end position="59"/>
    </location>
</feature>
<accession>A0AAV4U8C8</accession>
<reference evidence="2 3" key="1">
    <citation type="submission" date="2021-06" db="EMBL/GenBank/DDBJ databases">
        <title>Caerostris extrusa draft genome.</title>
        <authorList>
            <person name="Kono N."/>
            <person name="Arakawa K."/>
        </authorList>
    </citation>
    <scope>NUCLEOTIDE SEQUENCE [LARGE SCALE GENOMIC DNA]</scope>
</reference>